<sequence length="107" mass="12305">MRKRSLFTYLLLIGMILLILGGCNRMTDEEKETLRLTQEAAEAYFHEKYGVEVEFTKHKISPPDLAHTVGFNGHIKDNEEEKVFILVNYDDYTIEAASVPEDLPSKK</sequence>
<keyword evidence="2" id="KW-1185">Reference proteome</keyword>
<evidence type="ECO:0008006" key="3">
    <source>
        <dbReference type="Google" id="ProtNLM"/>
    </source>
</evidence>
<evidence type="ECO:0000313" key="2">
    <source>
        <dbReference type="Proteomes" id="UP000192940"/>
    </source>
</evidence>
<name>A0A1X7HR97_9BACL</name>
<organism evidence="1 2">
    <name type="scientific">Paenibacillus uliginis N3/975</name>
    <dbReference type="NCBI Taxonomy" id="1313296"/>
    <lineage>
        <taxon>Bacteria</taxon>
        <taxon>Bacillati</taxon>
        <taxon>Bacillota</taxon>
        <taxon>Bacilli</taxon>
        <taxon>Bacillales</taxon>
        <taxon>Paenibacillaceae</taxon>
        <taxon>Paenibacillus</taxon>
    </lineage>
</organism>
<dbReference type="PROSITE" id="PS51257">
    <property type="entry name" value="PROKAR_LIPOPROTEIN"/>
    <property type="match status" value="1"/>
</dbReference>
<accession>A0A1X7HR97</accession>
<protein>
    <recommendedName>
        <fullName evidence="3">DUF1433 domain-containing protein</fullName>
    </recommendedName>
</protein>
<gene>
    <name evidence="1" type="ORF">SAMN05661091_5491</name>
</gene>
<dbReference type="EMBL" id="LT840184">
    <property type="protein sequence ID" value="SMF91544.1"/>
    <property type="molecule type" value="Genomic_DNA"/>
</dbReference>
<proteinExistence type="predicted"/>
<evidence type="ECO:0000313" key="1">
    <source>
        <dbReference type="EMBL" id="SMF91544.1"/>
    </source>
</evidence>
<dbReference type="Proteomes" id="UP000192940">
    <property type="component" value="Chromosome I"/>
</dbReference>
<dbReference type="AlphaFoldDB" id="A0A1X7HR97"/>
<dbReference type="STRING" id="1313296.SAMN05661091_5491"/>
<reference evidence="1 2" key="1">
    <citation type="submission" date="2017-04" db="EMBL/GenBank/DDBJ databases">
        <authorList>
            <person name="Afonso C.L."/>
            <person name="Miller P.J."/>
            <person name="Scott M.A."/>
            <person name="Spackman E."/>
            <person name="Goraichik I."/>
            <person name="Dimitrov K.M."/>
            <person name="Suarez D.L."/>
            <person name="Swayne D.E."/>
        </authorList>
    </citation>
    <scope>NUCLEOTIDE SEQUENCE [LARGE SCALE GENOMIC DNA]</scope>
    <source>
        <strain evidence="1 2">N3/975</strain>
    </source>
</reference>